<name>A0ABN1XRC0_9PSEU</name>
<feature type="domain" description="Peptidase S33 tripeptidyl aminopeptidase-like C-terminal" evidence="5">
    <location>
        <begin position="402"/>
        <end position="503"/>
    </location>
</feature>
<dbReference type="InterPro" id="IPR051601">
    <property type="entry name" value="Serine_prot/Carboxylest_S33"/>
</dbReference>
<dbReference type="RefSeq" id="WP_344021720.1">
    <property type="nucleotide sequence ID" value="NZ_BAAAJK010000007.1"/>
</dbReference>
<dbReference type="SUPFAM" id="SSF53474">
    <property type="entry name" value="alpha/beta-Hydrolases"/>
    <property type="match status" value="1"/>
</dbReference>
<dbReference type="Pfam" id="PF08386">
    <property type="entry name" value="Abhydrolase_4"/>
    <property type="match status" value="1"/>
</dbReference>
<dbReference type="InterPro" id="IPR000073">
    <property type="entry name" value="AB_hydrolase_1"/>
</dbReference>
<evidence type="ECO:0000259" key="4">
    <source>
        <dbReference type="Pfam" id="PF00561"/>
    </source>
</evidence>
<sequence length="520" mass="52746">MAGYGSSRLAGVAAVAALVLTGCASGGTPAAAEPPPPPVGWQECGPGLECGTVEVPLEYTDPGGEQVPLAVLRRPATDPDRRVGSLLFNPGGPGVSATGTLRTMPDLPGAPGAFTPEVLARFDVVAVDPRGVGDSRPVRCRTDAERAGAAATTAPDPAVPGGLPLPELLATATAFTGGCAEHQDPAFLASMSTDNVARDLDRVRAALGEDRITYYGISYGTVVGPVYATMFPDRVRQMVLDAPVDTGLWFGDPLPFLGEVAVASEQTLDAWFDACRAEGPATCPFGGGDPERAFDALIDRLEAAPLPVADGTPVDGAKALDAARSIAGERTTWPLLTAALLAAERGDGTALHLMNAAVTVSPFTAPTAVQEAHIGVRCADWHTPADVAAHTAAAGAVVGQAPRIGPRAAYAALDCALWPARDTERVTGPFTAAGAPPTLVVGGRLDPVTPHHWAESMTRTLDSAVLLTREGVGHGSYGPDPCVNAAVDAALLDGVLPADGTVCTPAPATTDPAALTGAGG</sequence>
<comment type="caution">
    <text evidence="6">The sequence shown here is derived from an EMBL/GenBank/DDBJ whole genome shotgun (WGS) entry which is preliminary data.</text>
</comment>
<organism evidence="6 7">
    <name type="scientific">Pseudonocardia kongjuensis</name>
    <dbReference type="NCBI Taxonomy" id="102227"/>
    <lineage>
        <taxon>Bacteria</taxon>
        <taxon>Bacillati</taxon>
        <taxon>Actinomycetota</taxon>
        <taxon>Actinomycetes</taxon>
        <taxon>Pseudonocardiales</taxon>
        <taxon>Pseudonocardiaceae</taxon>
        <taxon>Pseudonocardia</taxon>
    </lineage>
</organism>
<keyword evidence="7" id="KW-1185">Reference proteome</keyword>
<dbReference type="InterPro" id="IPR013595">
    <property type="entry name" value="Pept_S33_TAP-like_C"/>
</dbReference>
<dbReference type="Gene3D" id="3.40.50.1820">
    <property type="entry name" value="alpha/beta hydrolase"/>
    <property type="match status" value="1"/>
</dbReference>
<dbReference type="GO" id="GO:0016787">
    <property type="term" value="F:hydrolase activity"/>
    <property type="evidence" value="ECO:0007669"/>
    <property type="project" value="UniProtKB-KW"/>
</dbReference>
<feature type="signal peptide" evidence="3">
    <location>
        <begin position="1"/>
        <end position="24"/>
    </location>
</feature>
<evidence type="ECO:0000256" key="2">
    <source>
        <dbReference type="ARBA" id="ARBA00022801"/>
    </source>
</evidence>
<dbReference type="Pfam" id="PF00561">
    <property type="entry name" value="Abhydrolase_1"/>
    <property type="match status" value="1"/>
</dbReference>
<dbReference type="InterPro" id="IPR029058">
    <property type="entry name" value="AB_hydrolase_fold"/>
</dbReference>
<feature type="domain" description="AB hydrolase-1" evidence="4">
    <location>
        <begin position="86"/>
        <end position="261"/>
    </location>
</feature>
<evidence type="ECO:0000259" key="5">
    <source>
        <dbReference type="Pfam" id="PF08386"/>
    </source>
</evidence>
<evidence type="ECO:0000256" key="1">
    <source>
        <dbReference type="ARBA" id="ARBA00010088"/>
    </source>
</evidence>
<feature type="chain" id="PRO_5046532095" evidence="3">
    <location>
        <begin position="25"/>
        <end position="520"/>
    </location>
</feature>
<dbReference type="PANTHER" id="PTHR43248:SF25">
    <property type="entry name" value="AB HYDROLASE-1 DOMAIN-CONTAINING PROTEIN-RELATED"/>
    <property type="match status" value="1"/>
</dbReference>
<comment type="similarity">
    <text evidence="1">Belongs to the peptidase S33 family.</text>
</comment>
<accession>A0ABN1XRC0</accession>
<keyword evidence="3" id="KW-0732">Signal</keyword>
<protein>
    <submittedName>
        <fullName evidence="6">Alpha/beta hydrolase</fullName>
    </submittedName>
</protein>
<dbReference type="Proteomes" id="UP001501414">
    <property type="component" value="Unassembled WGS sequence"/>
</dbReference>
<dbReference type="EMBL" id="BAAAJK010000007">
    <property type="protein sequence ID" value="GAA1388175.1"/>
    <property type="molecule type" value="Genomic_DNA"/>
</dbReference>
<dbReference type="PANTHER" id="PTHR43248">
    <property type="entry name" value="2-SUCCINYL-6-HYDROXY-2,4-CYCLOHEXADIENE-1-CARBOXYLATE SYNTHASE"/>
    <property type="match status" value="1"/>
</dbReference>
<evidence type="ECO:0000313" key="7">
    <source>
        <dbReference type="Proteomes" id="UP001501414"/>
    </source>
</evidence>
<reference evidence="6 7" key="1">
    <citation type="journal article" date="2019" name="Int. J. Syst. Evol. Microbiol.">
        <title>The Global Catalogue of Microorganisms (GCM) 10K type strain sequencing project: providing services to taxonomists for standard genome sequencing and annotation.</title>
        <authorList>
            <consortium name="The Broad Institute Genomics Platform"/>
            <consortium name="The Broad Institute Genome Sequencing Center for Infectious Disease"/>
            <person name="Wu L."/>
            <person name="Ma J."/>
        </authorList>
    </citation>
    <scope>NUCLEOTIDE SEQUENCE [LARGE SCALE GENOMIC DNA]</scope>
    <source>
        <strain evidence="6 7">JCM 11896</strain>
    </source>
</reference>
<evidence type="ECO:0000256" key="3">
    <source>
        <dbReference type="SAM" id="SignalP"/>
    </source>
</evidence>
<evidence type="ECO:0000313" key="6">
    <source>
        <dbReference type="EMBL" id="GAA1388175.1"/>
    </source>
</evidence>
<keyword evidence="2 6" id="KW-0378">Hydrolase</keyword>
<gene>
    <name evidence="6" type="ORF">GCM10009613_25140</name>
</gene>
<proteinExistence type="inferred from homology"/>